<dbReference type="Pfam" id="PF02899">
    <property type="entry name" value="Phage_int_SAM_1"/>
    <property type="match status" value="1"/>
</dbReference>
<dbReference type="GO" id="GO:0015074">
    <property type="term" value="P:DNA integration"/>
    <property type="evidence" value="ECO:0007669"/>
    <property type="project" value="InterPro"/>
</dbReference>
<feature type="compositionally biased region" description="Polar residues" evidence="2">
    <location>
        <begin position="102"/>
        <end position="141"/>
    </location>
</feature>
<feature type="compositionally biased region" description="Polar residues" evidence="2">
    <location>
        <begin position="49"/>
        <end position="68"/>
    </location>
</feature>
<dbReference type="PANTHER" id="PTHR35617">
    <property type="entry name" value="PHAGE_INTEGRASE DOMAIN-CONTAINING PROTEIN"/>
    <property type="match status" value="1"/>
</dbReference>
<dbReference type="GO" id="GO:0003677">
    <property type="term" value="F:DNA binding"/>
    <property type="evidence" value="ECO:0007669"/>
    <property type="project" value="UniProtKB-KW"/>
</dbReference>
<evidence type="ECO:0000313" key="4">
    <source>
        <dbReference type="EMBL" id="CEP17814.1"/>
    </source>
</evidence>
<keyword evidence="5" id="KW-1185">Reference proteome</keyword>
<name>A0A0B7NS38_9FUNG</name>
<evidence type="ECO:0000313" key="5">
    <source>
        <dbReference type="Proteomes" id="UP000054107"/>
    </source>
</evidence>
<sequence>MTESSLPILHDRIRLGLESLCIYQSLQTDSRALALPRHPNFSILGRLASDSSQQTTSPTAGSNSSLFVTGSGLDHQREEVSTGSNSTVRTSRLFIEYPDYDSSPTTAKASGHQTVDQASIEPTSETNSPGYPQSNNENTSSNICNILSSTLYQTPTVLQEPSSQTREGLGSTDSFGLGEHRGASMVVRKSTEMERTLYTSGDSQSDYMCERQQYRMGMQLETSQSTRVLDTSRSLTIDQLARTQSGSSSIEDISTSRELDHFNSDRQHNQLILHQQAGRNSIPATFRISNRSLELVPRPQNNDPGTAHQRYPQHPSRPRVSSNILQEQMADFTFSFSATQPTVGTFLCRSLCKSHNEIITKVRLLAAGFGCYLYGCLLLPMDDYNESLRNNPPWNLISRVLQKIIHNQLSRITLASISFPSGNTNKMSPDTTSIGVSELDALRGVALIRSKVERLQLNDQATKDLLQQRLAPTPTNQGYRKTHLRFLAWAQQHGVSFTEFTSADVINFLADMKQAHSLQVSTLKTMRSAVVHLHNDPEDIRGNTMINSYLDIIARQAPPPVSIHRPTVDLAPVINLAQSILSSTSISPQRLQQKLAFLLAMSAFMRPSDLARIPFASCHISNSVLSLHSAFLTRPSNSNIFFNSNNAQKPLTSSTLSSWLYREFISLCTSEPGVSIRSLASSRALALGISQADIVTLGNWTSSDTFRNHYLRDHMATVDFTSTVLSDDTTDNVFVDAFDSLSLD</sequence>
<dbReference type="Gene3D" id="1.10.150.130">
    <property type="match status" value="1"/>
</dbReference>
<dbReference type="OrthoDB" id="5588333at2759"/>
<feature type="domain" description="Integrase SAM-like N-terminal" evidence="3">
    <location>
        <begin position="472"/>
        <end position="534"/>
    </location>
</feature>
<evidence type="ECO:0000256" key="1">
    <source>
        <dbReference type="ARBA" id="ARBA00023125"/>
    </source>
</evidence>
<evidence type="ECO:0000259" key="3">
    <source>
        <dbReference type="Pfam" id="PF02899"/>
    </source>
</evidence>
<feature type="compositionally biased region" description="Polar residues" evidence="2">
    <location>
        <begin position="157"/>
        <end position="174"/>
    </location>
</feature>
<gene>
    <name evidence="4" type="primary">PARPA_12114.1 scaffold 44939</name>
</gene>
<dbReference type="InterPro" id="IPR010998">
    <property type="entry name" value="Integrase_recombinase_N"/>
</dbReference>
<dbReference type="AlphaFoldDB" id="A0A0B7NS38"/>
<organism evidence="4 5">
    <name type="scientific">Parasitella parasitica</name>
    <dbReference type="NCBI Taxonomy" id="35722"/>
    <lineage>
        <taxon>Eukaryota</taxon>
        <taxon>Fungi</taxon>
        <taxon>Fungi incertae sedis</taxon>
        <taxon>Mucoromycota</taxon>
        <taxon>Mucoromycotina</taxon>
        <taxon>Mucoromycetes</taxon>
        <taxon>Mucorales</taxon>
        <taxon>Mucorineae</taxon>
        <taxon>Mucoraceae</taxon>
        <taxon>Parasitella</taxon>
    </lineage>
</organism>
<keyword evidence="1" id="KW-0238">DNA-binding</keyword>
<dbReference type="Proteomes" id="UP000054107">
    <property type="component" value="Unassembled WGS sequence"/>
</dbReference>
<dbReference type="InterPro" id="IPR004107">
    <property type="entry name" value="Integrase_SAM-like_N"/>
</dbReference>
<reference evidence="4 5" key="1">
    <citation type="submission" date="2014-09" db="EMBL/GenBank/DDBJ databases">
        <authorList>
            <person name="Ellenberger Sabrina"/>
        </authorList>
    </citation>
    <scope>NUCLEOTIDE SEQUENCE [LARGE SCALE GENOMIC DNA]</scope>
    <source>
        <strain evidence="4 5">CBS 412.66</strain>
    </source>
</reference>
<dbReference type="PANTHER" id="PTHR35617:SF3">
    <property type="entry name" value="CORE-BINDING (CB) DOMAIN-CONTAINING PROTEIN"/>
    <property type="match status" value="1"/>
</dbReference>
<feature type="region of interest" description="Disordered" evidence="2">
    <location>
        <begin position="49"/>
        <end position="69"/>
    </location>
</feature>
<dbReference type="InterPro" id="IPR011010">
    <property type="entry name" value="DNA_brk_join_enz"/>
</dbReference>
<protein>
    <recommendedName>
        <fullName evidence="3">Integrase SAM-like N-terminal domain-containing protein</fullName>
    </recommendedName>
</protein>
<feature type="region of interest" description="Disordered" evidence="2">
    <location>
        <begin position="99"/>
        <end position="141"/>
    </location>
</feature>
<accession>A0A0B7NS38</accession>
<feature type="region of interest" description="Disordered" evidence="2">
    <location>
        <begin position="157"/>
        <end position="179"/>
    </location>
</feature>
<feature type="region of interest" description="Disordered" evidence="2">
    <location>
        <begin position="296"/>
        <end position="321"/>
    </location>
</feature>
<evidence type="ECO:0000256" key="2">
    <source>
        <dbReference type="SAM" id="MobiDB-lite"/>
    </source>
</evidence>
<dbReference type="SUPFAM" id="SSF56349">
    <property type="entry name" value="DNA breaking-rejoining enzymes"/>
    <property type="match status" value="1"/>
</dbReference>
<dbReference type="STRING" id="35722.A0A0B7NS38"/>
<proteinExistence type="predicted"/>
<dbReference type="EMBL" id="LN733737">
    <property type="protein sequence ID" value="CEP17814.1"/>
    <property type="molecule type" value="Genomic_DNA"/>
</dbReference>